<accession>A0A7C3AB28</accession>
<sequence>MDHECLFADGELHEWLDARLRRAREATQAVPPDRVLIIPEPDLVQELMAQYGVSPPRLRLEERYSPGARDTKVDVSGDWRRAIWDRSGPFYVPGNRFDVRVPFDGDAQLFRLRPSTFTTVVPRGRVEGQELVVGYEGAADSLNPEQVKAQLDGDLGRIQQYLDWVAADCVRFNMQLQQELENAVKQRRIKVLQDRNLEAFLGIPVQRRSDVSPVFSVPVERRRKPASAPATGRSVTQPFTPEPAITLEDYADVLGVVRSWRDLVERLPRTFSPMSEEVLRDILLVVLNNQFGPVGGEVFSRNGKTDIFLWHERGAVFVAECKFWRGSKALEQAIDQLLGYLVWRDTKSALVLLVRETNVSDIAGKADEVFKTHRLYKRREADVASFPMYVLRRDGDPNREIKVALVMVPLPRERNGG</sequence>
<evidence type="ECO:0000313" key="1">
    <source>
        <dbReference type="EMBL" id="HEX70913.1"/>
    </source>
</evidence>
<reference evidence="1" key="1">
    <citation type="journal article" date="2020" name="mSystems">
        <title>Genome- and Community-Level Interaction Insights into Carbon Utilization and Element Cycling Functions of Hydrothermarchaeota in Hydrothermal Sediment.</title>
        <authorList>
            <person name="Zhou Z."/>
            <person name="Liu Y."/>
            <person name="Xu W."/>
            <person name="Pan J."/>
            <person name="Luo Z.H."/>
            <person name="Li M."/>
        </authorList>
    </citation>
    <scope>NUCLEOTIDE SEQUENCE [LARGE SCALE GENOMIC DNA]</scope>
    <source>
        <strain evidence="1">SpSt-192</strain>
    </source>
</reference>
<gene>
    <name evidence="1" type="ORF">ENP13_06675</name>
</gene>
<protein>
    <submittedName>
        <fullName evidence="1">Uncharacterized protein</fullName>
    </submittedName>
</protein>
<dbReference type="EMBL" id="DSID01000503">
    <property type="protein sequence ID" value="HEX70913.1"/>
    <property type="molecule type" value="Genomic_DNA"/>
</dbReference>
<organism evidence="1">
    <name type="scientific">Thermorudis sp</name>
    <dbReference type="NCBI Taxonomy" id="1969470"/>
    <lineage>
        <taxon>Bacteria</taxon>
        <taxon>Pseudomonadati</taxon>
        <taxon>Thermomicrobiota</taxon>
        <taxon>Thermomicrobia</taxon>
        <taxon>Thermomicrobia incertae sedis</taxon>
        <taxon>Thermorudis</taxon>
    </lineage>
</organism>
<proteinExistence type="predicted"/>
<dbReference type="AlphaFoldDB" id="A0A7C3AB28"/>
<name>A0A7C3AB28_9BACT</name>
<comment type="caution">
    <text evidence="1">The sequence shown here is derived from an EMBL/GenBank/DDBJ whole genome shotgun (WGS) entry which is preliminary data.</text>
</comment>